<keyword evidence="1" id="KW-0812">Transmembrane</keyword>
<evidence type="ECO:0000313" key="3">
    <source>
        <dbReference type="Proteomes" id="UP000184388"/>
    </source>
</evidence>
<name>A0A9X8R049_9ACTN</name>
<protein>
    <recommendedName>
        <fullName evidence="4">TadE-like protein</fullName>
    </recommendedName>
</protein>
<evidence type="ECO:0008006" key="4">
    <source>
        <dbReference type="Google" id="ProtNLM"/>
    </source>
</evidence>
<evidence type="ECO:0000313" key="2">
    <source>
        <dbReference type="EMBL" id="SHN30848.1"/>
    </source>
</evidence>
<gene>
    <name evidence="2" type="ORF">SAMN05216268_13319</name>
</gene>
<accession>A0A9X8R049</accession>
<evidence type="ECO:0000256" key="1">
    <source>
        <dbReference type="SAM" id="Phobius"/>
    </source>
</evidence>
<sequence length="150" mass="15417">MKPSKLRRRQGWSDDQGSYTLETVICVAVLIPFLGLLAAYGLAGIFDSSVENAANSAARAASQAIDADTAQARGRAAAEAALRQDDRNCTSRSISINTADFSAPPGQAASVTATVTCTIPLAQLSVPGLPGSKTLTATATSAVDQYADRG</sequence>
<dbReference type="AlphaFoldDB" id="A0A9X8R049"/>
<dbReference type="EMBL" id="FRBK01000033">
    <property type="protein sequence ID" value="SHN30848.1"/>
    <property type="molecule type" value="Genomic_DNA"/>
</dbReference>
<comment type="caution">
    <text evidence="2">The sequence shown here is derived from an EMBL/GenBank/DDBJ whole genome shotgun (WGS) entry which is preliminary data.</text>
</comment>
<feature type="transmembrane region" description="Helical" evidence="1">
    <location>
        <begin position="21"/>
        <end position="46"/>
    </location>
</feature>
<dbReference type="Proteomes" id="UP000184388">
    <property type="component" value="Unassembled WGS sequence"/>
</dbReference>
<proteinExistence type="predicted"/>
<keyword evidence="1" id="KW-1133">Transmembrane helix</keyword>
<keyword evidence="1" id="KW-0472">Membrane</keyword>
<dbReference type="RefSeq" id="WP_286160524.1">
    <property type="nucleotide sequence ID" value="NZ_FRBK01000033.1"/>
</dbReference>
<organism evidence="2 3">
    <name type="scientific">Streptomyces yunnanensis</name>
    <dbReference type="NCBI Taxonomy" id="156453"/>
    <lineage>
        <taxon>Bacteria</taxon>
        <taxon>Bacillati</taxon>
        <taxon>Actinomycetota</taxon>
        <taxon>Actinomycetes</taxon>
        <taxon>Kitasatosporales</taxon>
        <taxon>Streptomycetaceae</taxon>
        <taxon>Streptomyces</taxon>
    </lineage>
</organism>
<reference evidence="3" key="1">
    <citation type="submission" date="2016-11" db="EMBL/GenBank/DDBJ databases">
        <authorList>
            <person name="Jaros S."/>
            <person name="Januszkiewicz K."/>
            <person name="Wedrychowicz H."/>
        </authorList>
    </citation>
    <scope>NUCLEOTIDE SEQUENCE [LARGE SCALE GENOMIC DNA]</scope>
    <source>
        <strain evidence="3">CGMCC 4.3555</strain>
    </source>
</reference>